<evidence type="ECO:0000313" key="1">
    <source>
        <dbReference type="EMBL" id="KDR84677.1"/>
    </source>
</evidence>
<reference evidence="2" key="1">
    <citation type="journal article" date="2014" name="Proc. Natl. Acad. Sci. U.S.A.">
        <title>Extensive sampling of basidiomycete genomes demonstrates inadequacy of the white-rot/brown-rot paradigm for wood decay fungi.</title>
        <authorList>
            <person name="Riley R."/>
            <person name="Salamov A.A."/>
            <person name="Brown D.W."/>
            <person name="Nagy L.G."/>
            <person name="Floudas D."/>
            <person name="Held B.W."/>
            <person name="Levasseur A."/>
            <person name="Lombard V."/>
            <person name="Morin E."/>
            <person name="Otillar R."/>
            <person name="Lindquist E.A."/>
            <person name="Sun H."/>
            <person name="LaButti K.M."/>
            <person name="Schmutz J."/>
            <person name="Jabbour D."/>
            <person name="Luo H."/>
            <person name="Baker S.E."/>
            <person name="Pisabarro A.G."/>
            <person name="Walton J.D."/>
            <person name="Blanchette R.A."/>
            <person name="Henrissat B."/>
            <person name="Martin F."/>
            <person name="Cullen D."/>
            <person name="Hibbett D.S."/>
            <person name="Grigoriev I.V."/>
        </authorList>
    </citation>
    <scope>NUCLEOTIDE SEQUENCE [LARGE SCALE GENOMIC DNA]</scope>
    <source>
        <strain evidence="2">CBS 339.88</strain>
    </source>
</reference>
<dbReference type="InterPro" id="IPR032675">
    <property type="entry name" value="LRR_dom_sf"/>
</dbReference>
<dbReference type="SUPFAM" id="SSF52047">
    <property type="entry name" value="RNI-like"/>
    <property type="match status" value="1"/>
</dbReference>
<dbReference type="AlphaFoldDB" id="A0A067TQS7"/>
<dbReference type="HOGENOM" id="CLU_027349_1_0_1"/>
<dbReference type="OrthoDB" id="3257981at2759"/>
<accession>A0A067TQS7</accession>
<organism evidence="1 2">
    <name type="scientific">Galerina marginata (strain CBS 339.88)</name>
    <dbReference type="NCBI Taxonomy" id="685588"/>
    <lineage>
        <taxon>Eukaryota</taxon>
        <taxon>Fungi</taxon>
        <taxon>Dikarya</taxon>
        <taxon>Basidiomycota</taxon>
        <taxon>Agaricomycotina</taxon>
        <taxon>Agaricomycetes</taxon>
        <taxon>Agaricomycetidae</taxon>
        <taxon>Agaricales</taxon>
        <taxon>Agaricineae</taxon>
        <taxon>Strophariaceae</taxon>
        <taxon>Galerina</taxon>
    </lineage>
</organism>
<gene>
    <name evidence="1" type="ORF">GALMADRAFT_720573</name>
</gene>
<dbReference type="Gene3D" id="3.80.10.10">
    <property type="entry name" value="Ribonuclease Inhibitor"/>
    <property type="match status" value="1"/>
</dbReference>
<dbReference type="EMBL" id="KL142368">
    <property type="protein sequence ID" value="KDR84677.1"/>
    <property type="molecule type" value="Genomic_DNA"/>
</dbReference>
<proteinExistence type="predicted"/>
<keyword evidence="2" id="KW-1185">Reference proteome</keyword>
<name>A0A067TQS7_GALM3</name>
<sequence>MNFLSYHLDQVLLPADRSPLHDPMFKFGIPPLTFDRVHGGHNTTSGFPMFKIPIELFAHVTRFLTRADLKALALADRDCFRLAALSLFNDVQLEVCDSSYQCPIGGQAPSTAFVPHCVRQLTVSSRSNEGELLAKSLTQEIPLQRLSRSIFGVINSSLPNLHILNWDCPGVLHEPDVGTPTVHNSLPLETLSLEVSLPVRPQAQSTDFFGSLFCLVAPTLRQLIWTGPLREDDFLIDSNITAFPNLRSLTLDKISCESDRLLNLFLGKDTKVQSLSIDSSPSTRILFRFRDNIPTLRQLCWINRDADDHFYRDFLTFLDKNSDLETLQIEHPIFPTFMDQSLLPFLQQNFDYLTSLHLVSDAAEFPEQSLRALASLTTLRRLWLSAGNQGFRSTWEVDHTTILQCLSPLHGLEILAFSHDTYTTNVHPLAPRFGDYYSTKALPADLDVSKHLTHAEFELYQGKDVEYNLGITQQITMRRLAWENWHTEQMMEIANAYARTFRALHWCFVGQLVLAPGERTPFSTVGSPPEREPCLSSLRKMMSIAHWRPI</sequence>
<protein>
    <recommendedName>
        <fullName evidence="3">F-box domain-containing protein</fullName>
    </recommendedName>
</protein>
<evidence type="ECO:0000313" key="2">
    <source>
        <dbReference type="Proteomes" id="UP000027222"/>
    </source>
</evidence>
<dbReference type="Proteomes" id="UP000027222">
    <property type="component" value="Unassembled WGS sequence"/>
</dbReference>
<evidence type="ECO:0008006" key="3">
    <source>
        <dbReference type="Google" id="ProtNLM"/>
    </source>
</evidence>